<sequence length="90" mass="10753">MFMWLAARQCPDFRTINRFRSERMKDVLESIFTAVLQYLVEAKYVKLEHYFVDGTKIEANANRYTFVWGKAVVKHKMRLQEKVQSLFATI</sequence>
<gene>
    <name evidence="1" type="ORF">ACFFSY_03220</name>
</gene>
<dbReference type="Proteomes" id="UP001589747">
    <property type="component" value="Unassembled WGS sequence"/>
</dbReference>
<evidence type="ECO:0000313" key="2">
    <source>
        <dbReference type="Proteomes" id="UP001589747"/>
    </source>
</evidence>
<evidence type="ECO:0000313" key="1">
    <source>
        <dbReference type="EMBL" id="MFB9324937.1"/>
    </source>
</evidence>
<dbReference type="PANTHER" id="PTHR33408">
    <property type="entry name" value="TRANSPOSASE"/>
    <property type="match status" value="1"/>
</dbReference>
<dbReference type="EMBL" id="JBHMDO010000007">
    <property type="protein sequence ID" value="MFB9324937.1"/>
    <property type="molecule type" value="Genomic_DNA"/>
</dbReference>
<proteinExistence type="predicted"/>
<protein>
    <submittedName>
        <fullName evidence="1">Transposase</fullName>
    </submittedName>
</protein>
<dbReference type="RefSeq" id="WP_377489814.1">
    <property type="nucleotide sequence ID" value="NZ_JBHMDO010000007.1"/>
</dbReference>
<reference evidence="1 2" key="1">
    <citation type="submission" date="2024-09" db="EMBL/GenBank/DDBJ databases">
        <authorList>
            <person name="Sun Q."/>
            <person name="Mori K."/>
        </authorList>
    </citation>
    <scope>NUCLEOTIDE SEQUENCE [LARGE SCALE GENOMIC DNA]</scope>
    <source>
        <strain evidence="1 2">TISTR 2452</strain>
    </source>
</reference>
<accession>A0ABV5KLC8</accession>
<name>A0ABV5KLC8_9BACL</name>
<comment type="caution">
    <text evidence="1">The sequence shown here is derived from an EMBL/GenBank/DDBJ whole genome shotgun (WGS) entry which is preliminary data.</text>
</comment>
<organism evidence="1 2">
    <name type="scientific">Paenibacillus aurantiacus</name>
    <dbReference type="NCBI Taxonomy" id="1936118"/>
    <lineage>
        <taxon>Bacteria</taxon>
        <taxon>Bacillati</taxon>
        <taxon>Bacillota</taxon>
        <taxon>Bacilli</taxon>
        <taxon>Bacillales</taxon>
        <taxon>Paenibacillaceae</taxon>
        <taxon>Paenibacillus</taxon>
    </lineage>
</organism>
<dbReference type="PANTHER" id="PTHR33408:SF2">
    <property type="entry name" value="TRANSPOSASE DDE DOMAIN-CONTAINING PROTEIN"/>
    <property type="match status" value="1"/>
</dbReference>
<keyword evidence="2" id="KW-1185">Reference proteome</keyword>